<feature type="region of interest" description="Disordered" evidence="9">
    <location>
        <begin position="1"/>
        <end position="282"/>
    </location>
</feature>
<evidence type="ECO:0000256" key="3">
    <source>
        <dbReference type="ARBA" id="ARBA00006345"/>
    </source>
</evidence>
<accession>A0ABR4M0A6</accession>
<keyword evidence="12" id="KW-1185">Reference proteome</keyword>
<feature type="compositionally biased region" description="Polar residues" evidence="9">
    <location>
        <begin position="1"/>
        <end position="13"/>
    </location>
</feature>
<comment type="catalytic activity">
    <reaction evidence="7">
        <text>a 5'-end triphospho-ribonucleoside in mRNA + H2O = a 5'-end diphospho-ribonucleoside in mRNA + phosphate + H(+)</text>
        <dbReference type="Rhea" id="RHEA:67004"/>
        <dbReference type="Rhea" id="RHEA-COMP:17164"/>
        <dbReference type="Rhea" id="RHEA-COMP:17165"/>
        <dbReference type="ChEBI" id="CHEBI:15377"/>
        <dbReference type="ChEBI" id="CHEBI:15378"/>
        <dbReference type="ChEBI" id="CHEBI:43474"/>
        <dbReference type="ChEBI" id="CHEBI:167616"/>
        <dbReference type="ChEBI" id="CHEBI:167618"/>
        <dbReference type="EC" id="3.6.1.74"/>
    </reaction>
    <physiologicalReaction direction="left-to-right" evidence="7">
        <dbReference type="Rhea" id="RHEA:67005"/>
    </physiologicalReaction>
</comment>
<reference evidence="11 12" key="1">
    <citation type="submission" date="2024-07" db="EMBL/GenBank/DDBJ databases">
        <title>Section-level genome sequencing and comparative genomics of Aspergillus sections Usti and Cavernicolus.</title>
        <authorList>
            <consortium name="Lawrence Berkeley National Laboratory"/>
            <person name="Nybo J.L."/>
            <person name="Vesth T.C."/>
            <person name="Theobald S."/>
            <person name="Frisvad J.C."/>
            <person name="Larsen T.O."/>
            <person name="Kjaerboelling I."/>
            <person name="Rothschild-Mancinelli K."/>
            <person name="Lyhne E.K."/>
            <person name="Kogle M.E."/>
            <person name="Barry K."/>
            <person name="Clum A."/>
            <person name="Na H."/>
            <person name="Ledsgaard L."/>
            <person name="Lin J."/>
            <person name="Lipzen A."/>
            <person name="Kuo A."/>
            <person name="Riley R."/>
            <person name="Mondo S."/>
            <person name="Labutti K."/>
            <person name="Haridas S."/>
            <person name="Pangalinan J."/>
            <person name="Salamov A.A."/>
            <person name="Simmons B.A."/>
            <person name="Magnuson J.K."/>
            <person name="Chen J."/>
            <person name="Drula E."/>
            <person name="Henrissat B."/>
            <person name="Wiebenga A."/>
            <person name="Lubbers R.J."/>
            <person name="Gomes A.C."/>
            <person name="Macurrencykelacurrency M.R."/>
            <person name="Stajich J."/>
            <person name="Grigoriev I.V."/>
            <person name="Mortensen U.H."/>
            <person name="De Vries R.P."/>
            <person name="Baker S.E."/>
            <person name="Andersen M.R."/>
        </authorList>
    </citation>
    <scope>NUCLEOTIDE SEQUENCE [LARGE SCALE GENOMIC DNA]</scope>
    <source>
        <strain evidence="11 12">CBS 449.75</strain>
    </source>
</reference>
<comment type="function">
    <text evidence="8">First step of mRNA capping. Converts the 5'-triphosphate end of a nascent mRNA chain into a diphosphate end.</text>
</comment>
<feature type="compositionally biased region" description="Polar residues" evidence="9">
    <location>
        <begin position="60"/>
        <end position="92"/>
    </location>
</feature>
<sequence>MDLRTIMNNDATGSSRPPPSPPFRRSPAQLIRKPSEPIYPSHDSSTYPSGYPNGPPHQPPQLQRAQTSPDQSSPYRSLQSPHQYHPTSSLNIGAQPQRGPSPPPAPYGPSTRRDSFAAPVPYSLPQHHPQHQSPIAPQRTQSIQSVLTPYSPASHAFPPRESPPASTSQPYPPQQFSPPTQGSLPGTPRGSAAGPYRHSTPSSARPQSSGHDSLSNRASSPWVGQDAQMHVSPTAVPRPLRHDSRPFEQTPQRASVVIERRESDESVSPKTAFSPGVRRGSAVGHDEHAVLAQLNDRANGVAAQSNRPFTQNSHAHPSSFASQINSASPSVGFVTNKSPTGRQAQPFPPKAAFAVEPSAPNSSPQPPKAKRRRYNEPPIYAQRSNRTKGRCPMIPNQIPPVPKHLRNTPQNPWLVRQQGVSQAAPPTKIKRENSIVNGPPAPTATPSHSAELPQLKSLGPWEPSITGFIPHEEVTKIVCDFLFQHVVLRNDAMAGPAGSSAVGQGAIIEVEAKLGQLIDLDRGERLHLPILSESVISRDNPRIRTSFESNMTQAQHRAMNNFLNEAVKVSMPQASPGRIPLSYAHKKERDTFYEVSPSDLPPVIRQNLNPRHKPRVRVTIDQRTGEVLAKIVKCRVADLDVHSPRTCVDWRVSVNLEMNYDGDISHLPPADTGRGASDRNKDRMSYRHLAYQIDLTQVAKSEPSAKGDFDHELEIEVSAAEIRRQGQLAMSGDPNNQYEDLVKGLLDNIRVLARAVPA</sequence>
<keyword evidence="6 8" id="KW-0539">Nucleus</keyword>
<evidence type="ECO:0000256" key="8">
    <source>
        <dbReference type="RuleBase" id="RU367053"/>
    </source>
</evidence>
<evidence type="ECO:0000259" key="10">
    <source>
        <dbReference type="Pfam" id="PF02940"/>
    </source>
</evidence>
<evidence type="ECO:0000313" key="11">
    <source>
        <dbReference type="EMBL" id="KAL2870245.1"/>
    </source>
</evidence>
<dbReference type="PANTHER" id="PTHR28118">
    <property type="entry name" value="POLYNUCLEOTIDE 5'-TRIPHOSPHATASE-RELATED"/>
    <property type="match status" value="1"/>
</dbReference>
<keyword evidence="8" id="KW-0506">mRNA capping</keyword>
<dbReference type="EMBL" id="JBFXLQ010000006">
    <property type="protein sequence ID" value="KAL2870245.1"/>
    <property type="molecule type" value="Genomic_DNA"/>
</dbReference>
<comment type="cofactor">
    <cofactor evidence="1 8">
        <name>Mg(2+)</name>
        <dbReference type="ChEBI" id="CHEBI:18420"/>
    </cofactor>
</comment>
<feature type="domain" description="mRNA triphosphatase Cet1-like" evidence="10">
    <location>
        <begin position="472"/>
        <end position="717"/>
    </location>
</feature>
<comment type="subunit">
    <text evidence="8">Heterodimer. The mRNA-capping enzyme is composed of two separate chains alpha and beta, respectively a mRNA guanylyltransferase and an mRNA 5'-triphosphate monophosphatase.</text>
</comment>
<organism evidence="11 12">
    <name type="scientific">Aspergillus lucknowensis</name>
    <dbReference type="NCBI Taxonomy" id="176173"/>
    <lineage>
        <taxon>Eukaryota</taxon>
        <taxon>Fungi</taxon>
        <taxon>Dikarya</taxon>
        <taxon>Ascomycota</taxon>
        <taxon>Pezizomycotina</taxon>
        <taxon>Eurotiomycetes</taxon>
        <taxon>Eurotiomycetidae</taxon>
        <taxon>Eurotiales</taxon>
        <taxon>Aspergillaceae</taxon>
        <taxon>Aspergillus</taxon>
        <taxon>Aspergillus subgen. Nidulantes</taxon>
    </lineage>
</organism>
<comment type="subcellular location">
    <subcellularLocation>
        <location evidence="2 8">Nucleus</location>
    </subcellularLocation>
</comment>
<dbReference type="InterPro" id="IPR040343">
    <property type="entry name" value="Cet1/Ctl1"/>
</dbReference>
<feature type="compositionally biased region" description="Polar residues" evidence="9">
    <location>
        <begin position="131"/>
        <end position="148"/>
    </location>
</feature>
<evidence type="ECO:0000256" key="6">
    <source>
        <dbReference type="ARBA" id="ARBA00023242"/>
    </source>
</evidence>
<evidence type="ECO:0000256" key="4">
    <source>
        <dbReference type="ARBA" id="ARBA00022664"/>
    </source>
</evidence>
<dbReference type="RefSeq" id="XP_070889224.1">
    <property type="nucleotide sequence ID" value="XM_071026603.1"/>
</dbReference>
<evidence type="ECO:0000256" key="2">
    <source>
        <dbReference type="ARBA" id="ARBA00004123"/>
    </source>
</evidence>
<keyword evidence="5 8" id="KW-0378">Hydrolase</keyword>
<dbReference type="InterPro" id="IPR037009">
    <property type="entry name" value="mRNA_triPase_Cet1_sf"/>
</dbReference>
<feature type="compositionally biased region" description="Polar residues" evidence="9">
    <location>
        <begin position="199"/>
        <end position="219"/>
    </location>
</feature>
<dbReference type="Gene3D" id="3.20.100.10">
    <property type="entry name" value="mRNA triphosphatase Cet1-like"/>
    <property type="match status" value="1"/>
</dbReference>
<protein>
    <recommendedName>
        <fullName evidence="8">mRNA-capping enzyme subunit beta</fullName>
        <ecNumber evidence="8">3.6.1.74</ecNumber>
    </recommendedName>
    <alternativeName>
        <fullName evidence="8">mRNA 5'-phosphatase</fullName>
    </alternativeName>
    <alternativeName>
        <fullName evidence="8">mRNA 5'-triphosphate monophosphatase</fullName>
    </alternativeName>
</protein>
<dbReference type="Proteomes" id="UP001610432">
    <property type="component" value="Unassembled WGS sequence"/>
</dbReference>
<feature type="region of interest" description="Disordered" evidence="9">
    <location>
        <begin position="431"/>
        <end position="450"/>
    </location>
</feature>
<dbReference type="EC" id="3.6.1.74" evidence="8"/>
<feature type="region of interest" description="Disordered" evidence="9">
    <location>
        <begin position="338"/>
        <end position="379"/>
    </location>
</feature>
<evidence type="ECO:0000256" key="5">
    <source>
        <dbReference type="ARBA" id="ARBA00022801"/>
    </source>
</evidence>
<dbReference type="CDD" id="cd07470">
    <property type="entry name" value="CYTH-like_mRNA_RTPase"/>
    <property type="match status" value="1"/>
</dbReference>
<gene>
    <name evidence="11" type="ORF">BJX67DRAFT_278836</name>
</gene>
<evidence type="ECO:0000256" key="1">
    <source>
        <dbReference type="ARBA" id="ARBA00001946"/>
    </source>
</evidence>
<name>A0ABR4M0A6_9EURO</name>
<proteinExistence type="inferred from homology"/>
<evidence type="ECO:0000313" key="12">
    <source>
        <dbReference type="Proteomes" id="UP001610432"/>
    </source>
</evidence>
<comment type="similarity">
    <text evidence="3 8">Belongs to the fungal TPase family.</text>
</comment>
<evidence type="ECO:0000256" key="7">
    <source>
        <dbReference type="ARBA" id="ARBA00047740"/>
    </source>
</evidence>
<dbReference type="InterPro" id="IPR004206">
    <property type="entry name" value="mRNA_triPase_Cet1"/>
</dbReference>
<dbReference type="InterPro" id="IPR033469">
    <property type="entry name" value="CYTH-like_dom_sf"/>
</dbReference>
<dbReference type="GeneID" id="98141675"/>
<keyword evidence="4 8" id="KW-0507">mRNA processing</keyword>
<dbReference type="Pfam" id="PF02940">
    <property type="entry name" value="mRNA_triPase"/>
    <property type="match status" value="1"/>
</dbReference>
<dbReference type="SUPFAM" id="SSF55154">
    <property type="entry name" value="CYTH-like phosphatases"/>
    <property type="match status" value="1"/>
</dbReference>
<comment type="caution">
    <text evidence="11">The sequence shown here is derived from an EMBL/GenBank/DDBJ whole genome shotgun (WGS) entry which is preliminary data.</text>
</comment>
<evidence type="ECO:0000256" key="9">
    <source>
        <dbReference type="SAM" id="MobiDB-lite"/>
    </source>
</evidence>
<dbReference type="PANTHER" id="PTHR28118:SF1">
    <property type="entry name" value="POLYNUCLEOTIDE 5'-TRIPHOSPHATASE CTL1-RELATED"/>
    <property type="match status" value="1"/>
</dbReference>